<dbReference type="PANTHER" id="PTHR33018:SF31">
    <property type="entry name" value="TRANSPOSASE, PTTA_EN_SPM, PLANT"/>
    <property type="match status" value="1"/>
</dbReference>
<feature type="domain" description="DUF8039" evidence="1">
    <location>
        <begin position="135"/>
        <end position="191"/>
    </location>
</feature>
<accession>A0AAV9AKM3</accession>
<dbReference type="AlphaFoldDB" id="A0AAV9AKM3"/>
<keyword evidence="3" id="KW-1185">Reference proteome</keyword>
<dbReference type="PANTHER" id="PTHR33018">
    <property type="entry name" value="OS10G0338966 PROTEIN-RELATED"/>
    <property type="match status" value="1"/>
</dbReference>
<organism evidence="2 3">
    <name type="scientific">Acorus gramineus</name>
    <name type="common">Dwarf sweet flag</name>
    <dbReference type="NCBI Taxonomy" id="55184"/>
    <lineage>
        <taxon>Eukaryota</taxon>
        <taxon>Viridiplantae</taxon>
        <taxon>Streptophyta</taxon>
        <taxon>Embryophyta</taxon>
        <taxon>Tracheophyta</taxon>
        <taxon>Spermatophyta</taxon>
        <taxon>Magnoliopsida</taxon>
        <taxon>Liliopsida</taxon>
        <taxon>Acoraceae</taxon>
        <taxon>Acorus</taxon>
    </lineage>
</organism>
<reference evidence="2" key="2">
    <citation type="submission" date="2023-06" db="EMBL/GenBank/DDBJ databases">
        <authorList>
            <person name="Ma L."/>
            <person name="Liu K.-W."/>
            <person name="Li Z."/>
            <person name="Hsiao Y.-Y."/>
            <person name="Qi Y."/>
            <person name="Fu T."/>
            <person name="Tang G."/>
            <person name="Zhang D."/>
            <person name="Sun W.-H."/>
            <person name="Liu D.-K."/>
            <person name="Li Y."/>
            <person name="Chen G.-Z."/>
            <person name="Liu X.-D."/>
            <person name="Liao X.-Y."/>
            <person name="Jiang Y.-T."/>
            <person name="Yu X."/>
            <person name="Hao Y."/>
            <person name="Huang J."/>
            <person name="Zhao X.-W."/>
            <person name="Ke S."/>
            <person name="Chen Y.-Y."/>
            <person name="Wu W.-L."/>
            <person name="Hsu J.-L."/>
            <person name="Lin Y.-F."/>
            <person name="Huang M.-D."/>
            <person name="Li C.-Y."/>
            <person name="Huang L."/>
            <person name="Wang Z.-W."/>
            <person name="Zhao X."/>
            <person name="Zhong W.-Y."/>
            <person name="Peng D.-H."/>
            <person name="Ahmad S."/>
            <person name="Lan S."/>
            <person name="Zhang J.-S."/>
            <person name="Tsai W.-C."/>
            <person name="Van De Peer Y."/>
            <person name="Liu Z.-J."/>
        </authorList>
    </citation>
    <scope>NUCLEOTIDE SEQUENCE</scope>
    <source>
        <strain evidence="2">SCP</strain>
        <tissue evidence="2">Leaves</tissue>
    </source>
</reference>
<dbReference type="EMBL" id="JAUJYN010000008">
    <property type="protein sequence ID" value="KAK1264754.1"/>
    <property type="molecule type" value="Genomic_DNA"/>
</dbReference>
<evidence type="ECO:0000313" key="2">
    <source>
        <dbReference type="EMBL" id="KAK1264754.1"/>
    </source>
</evidence>
<dbReference type="Pfam" id="PF26133">
    <property type="entry name" value="DUF8039"/>
    <property type="match status" value="1"/>
</dbReference>
<evidence type="ECO:0000259" key="1">
    <source>
        <dbReference type="Pfam" id="PF26133"/>
    </source>
</evidence>
<name>A0AAV9AKM3_ACOGR</name>
<evidence type="ECO:0000313" key="3">
    <source>
        <dbReference type="Proteomes" id="UP001179952"/>
    </source>
</evidence>
<dbReference type="Proteomes" id="UP001179952">
    <property type="component" value="Unassembled WGS sequence"/>
</dbReference>
<proteinExistence type="predicted"/>
<protein>
    <recommendedName>
        <fullName evidence="1">DUF8039 domain-containing protein</fullName>
    </recommendedName>
</protein>
<reference evidence="2" key="1">
    <citation type="journal article" date="2023" name="Nat. Commun.">
        <title>Diploid and tetraploid genomes of Acorus and the evolution of monocots.</title>
        <authorList>
            <person name="Ma L."/>
            <person name="Liu K.W."/>
            <person name="Li Z."/>
            <person name="Hsiao Y.Y."/>
            <person name="Qi Y."/>
            <person name="Fu T."/>
            <person name="Tang G.D."/>
            <person name="Zhang D."/>
            <person name="Sun W.H."/>
            <person name="Liu D.K."/>
            <person name="Li Y."/>
            <person name="Chen G.Z."/>
            <person name="Liu X.D."/>
            <person name="Liao X.Y."/>
            <person name="Jiang Y.T."/>
            <person name="Yu X."/>
            <person name="Hao Y."/>
            <person name="Huang J."/>
            <person name="Zhao X.W."/>
            <person name="Ke S."/>
            <person name="Chen Y.Y."/>
            <person name="Wu W.L."/>
            <person name="Hsu J.L."/>
            <person name="Lin Y.F."/>
            <person name="Huang M.D."/>
            <person name="Li C.Y."/>
            <person name="Huang L."/>
            <person name="Wang Z.W."/>
            <person name="Zhao X."/>
            <person name="Zhong W.Y."/>
            <person name="Peng D.H."/>
            <person name="Ahmad S."/>
            <person name="Lan S."/>
            <person name="Zhang J.S."/>
            <person name="Tsai W.C."/>
            <person name="Van de Peer Y."/>
            <person name="Liu Z.J."/>
        </authorList>
    </citation>
    <scope>NUCLEOTIDE SEQUENCE</scope>
    <source>
        <strain evidence="2">SCP</strain>
    </source>
</reference>
<gene>
    <name evidence="2" type="ORF">QJS04_geneDACA023239</name>
</gene>
<comment type="caution">
    <text evidence="2">The sequence shown here is derived from an EMBL/GenBank/DDBJ whole genome shotgun (WGS) entry which is preliminary data.</text>
</comment>
<dbReference type="InterPro" id="IPR058352">
    <property type="entry name" value="DUF8039"/>
</dbReference>
<sequence length="210" mass="24359">MVSITYANWHKVPTGLKEKIWTVVMSKYEVEDFSKAKIIQLVGAKWKAFKKDLNKKYICPAKGNEELLKHPPCTYNFIEQADWDQFVRTRLTKEFQDLSKKQSERRAKNIYSHRISRKGYANLQEELGKVFDVVEPNETIHTIRLGENNRRVSIEIALSPYAPLPIPVGDEMITVMEDVGSFVEWPKDLIVTDVQVNSIILLFVKLVLYT</sequence>